<dbReference type="KEGG" id="cvn:111104937"/>
<proteinExistence type="predicted"/>
<gene>
    <name evidence="2" type="primary">LOC111104937</name>
</gene>
<accession>A0A8B8AUQ6</accession>
<sequence>MERSTYQTRKSTNAKQLDNVIVPMTGTKACPIGFTGSACEIKCRFPAYGTLCQSACNCTKDQCDHISGCDATNTKAVTRTLTRDLLTLASNSRKLYHGSTMQSSTFNGKTINSKANGVKNISGNDNSTQKILFCEIKSGKL</sequence>
<organism evidence="1 2">
    <name type="scientific">Crassostrea virginica</name>
    <name type="common">Eastern oyster</name>
    <dbReference type="NCBI Taxonomy" id="6565"/>
    <lineage>
        <taxon>Eukaryota</taxon>
        <taxon>Metazoa</taxon>
        <taxon>Spiralia</taxon>
        <taxon>Lophotrochozoa</taxon>
        <taxon>Mollusca</taxon>
        <taxon>Bivalvia</taxon>
        <taxon>Autobranchia</taxon>
        <taxon>Pteriomorphia</taxon>
        <taxon>Ostreida</taxon>
        <taxon>Ostreoidea</taxon>
        <taxon>Ostreidae</taxon>
        <taxon>Crassostrea</taxon>
    </lineage>
</organism>
<dbReference type="AlphaFoldDB" id="A0A8B8AUQ6"/>
<evidence type="ECO:0000313" key="1">
    <source>
        <dbReference type="Proteomes" id="UP000694844"/>
    </source>
</evidence>
<keyword evidence="1" id="KW-1185">Reference proteome</keyword>
<evidence type="ECO:0000313" key="2">
    <source>
        <dbReference type="RefSeq" id="XP_022294821.1"/>
    </source>
</evidence>
<dbReference type="OrthoDB" id="6083208at2759"/>
<dbReference type="Proteomes" id="UP000694844">
    <property type="component" value="Chromosome 7"/>
</dbReference>
<dbReference type="GeneID" id="111104937"/>
<reference evidence="2" key="1">
    <citation type="submission" date="2025-08" db="UniProtKB">
        <authorList>
            <consortium name="RefSeq"/>
        </authorList>
    </citation>
    <scope>IDENTIFICATION</scope>
    <source>
        <tissue evidence="2">Whole sample</tissue>
    </source>
</reference>
<protein>
    <submittedName>
        <fullName evidence="2">Uncharacterized protein LOC111104937</fullName>
    </submittedName>
</protein>
<name>A0A8B8AUQ6_CRAVI</name>
<dbReference type="Gene3D" id="2.170.300.10">
    <property type="entry name" value="Tie2 ligand-binding domain superfamily"/>
    <property type="match status" value="1"/>
</dbReference>
<dbReference type="RefSeq" id="XP_022294821.1">
    <property type="nucleotide sequence ID" value="XM_022439113.1"/>
</dbReference>